<dbReference type="InterPro" id="IPR006598">
    <property type="entry name" value="CAP10"/>
</dbReference>
<feature type="domain" description="Glycosyl transferase CAP10" evidence="2">
    <location>
        <begin position="256"/>
        <end position="412"/>
    </location>
</feature>
<evidence type="ECO:0000256" key="1">
    <source>
        <dbReference type="SAM" id="Phobius"/>
    </source>
</evidence>
<dbReference type="GeneID" id="4323255"/>
<evidence type="ECO:0000313" key="4">
    <source>
        <dbReference type="Proteomes" id="UP000007963"/>
    </source>
</evidence>
<proteinExistence type="predicted"/>
<dbReference type="VEuPathDB" id="FungiDB:ATEG_08494"/>
<organism evidence="3 4">
    <name type="scientific">Aspergillus terreus (strain NIH 2624 / FGSC A1156)</name>
    <dbReference type="NCBI Taxonomy" id="341663"/>
    <lineage>
        <taxon>Eukaryota</taxon>
        <taxon>Fungi</taxon>
        <taxon>Dikarya</taxon>
        <taxon>Ascomycota</taxon>
        <taxon>Pezizomycotina</taxon>
        <taxon>Eurotiomycetes</taxon>
        <taxon>Eurotiomycetidae</taxon>
        <taxon>Eurotiales</taxon>
        <taxon>Aspergillaceae</taxon>
        <taxon>Aspergillus</taxon>
        <taxon>Aspergillus subgen. Circumdati</taxon>
    </lineage>
</organism>
<name>Q0CCU0_ASPTN</name>
<dbReference type="eggNOG" id="KOG2458">
    <property type="taxonomic scope" value="Eukaryota"/>
</dbReference>
<dbReference type="Pfam" id="PF05686">
    <property type="entry name" value="Glyco_transf_90"/>
    <property type="match status" value="1"/>
</dbReference>
<dbReference type="Proteomes" id="UP000007963">
    <property type="component" value="Unassembled WGS sequence"/>
</dbReference>
<accession>Q0CCU0</accession>
<sequence>MQLVNTAVYAITALATIVTAIPGRVAMGEKFAFFNGNHSVIVETGIPSVNPGNTLQVPEEGDVDCKGSVLCETLSGSCDDAYRKVVPSNTYSTYYEYAIPESQLNGTASASSSQRGRHWNLQWILWAFCQWSTLAPLSPSWPSWCSSFRGIIGVSVGNSLWIALRIVTMKVSDERALPRQDYEYYNQDNGPPFLTQLIPAGHCTCESSTSFECGDCLSCLNSSSQLSEPEHQPTWNFQYGRDDRDPSLSPKQCQTSFPGLFQDIHRGVEYWTSQGGLSSQELNNVPFNDGMAQAVISNGELYIVAVKAKGEDHRRKILATLGSIHRVLAASSNHQDSLPPIEFIFSIEDRVDDVHASGHSVWVLPRKPSEESVILIPDFGYWSWANSNIGPYGQVVKRVQSAEPKFVDKEPKLV</sequence>
<keyword evidence="1" id="KW-0812">Transmembrane</keyword>
<dbReference type="RefSeq" id="XP_001217080.1">
    <property type="nucleotide sequence ID" value="XM_001217079.1"/>
</dbReference>
<dbReference type="EMBL" id="CH476606">
    <property type="protein sequence ID" value="EAU30626.1"/>
    <property type="molecule type" value="Genomic_DNA"/>
</dbReference>
<evidence type="ECO:0000313" key="3">
    <source>
        <dbReference type="EMBL" id="EAU30626.1"/>
    </source>
</evidence>
<dbReference type="HOGENOM" id="CLU_663890_0_0_1"/>
<evidence type="ECO:0000259" key="2">
    <source>
        <dbReference type="Pfam" id="PF05686"/>
    </source>
</evidence>
<protein>
    <recommendedName>
        <fullName evidence="2">Glycosyl transferase CAP10 domain-containing protein</fullName>
    </recommendedName>
</protein>
<feature type="transmembrane region" description="Helical" evidence="1">
    <location>
        <begin position="6"/>
        <end position="27"/>
    </location>
</feature>
<keyword evidence="1" id="KW-0472">Membrane</keyword>
<keyword evidence="1" id="KW-1133">Transmembrane helix</keyword>
<gene>
    <name evidence="3" type="ORF">ATEG_08494</name>
</gene>
<reference evidence="4" key="1">
    <citation type="submission" date="2005-09" db="EMBL/GenBank/DDBJ databases">
        <title>Annotation of the Aspergillus terreus NIH2624 genome.</title>
        <authorList>
            <person name="Birren B.W."/>
            <person name="Lander E.S."/>
            <person name="Galagan J.E."/>
            <person name="Nusbaum C."/>
            <person name="Devon K."/>
            <person name="Henn M."/>
            <person name="Ma L.-J."/>
            <person name="Jaffe D.B."/>
            <person name="Butler J."/>
            <person name="Alvarez P."/>
            <person name="Gnerre S."/>
            <person name="Grabherr M."/>
            <person name="Kleber M."/>
            <person name="Mauceli E.W."/>
            <person name="Brockman W."/>
            <person name="Rounsley S."/>
            <person name="Young S.K."/>
            <person name="LaButti K."/>
            <person name="Pushparaj V."/>
            <person name="DeCaprio D."/>
            <person name="Crawford M."/>
            <person name="Koehrsen M."/>
            <person name="Engels R."/>
            <person name="Montgomery P."/>
            <person name="Pearson M."/>
            <person name="Howarth C."/>
            <person name="Larson L."/>
            <person name="Luoma S."/>
            <person name="White J."/>
            <person name="Alvarado L."/>
            <person name="Kodira C.D."/>
            <person name="Zeng Q."/>
            <person name="Oleary S."/>
            <person name="Yandava C."/>
            <person name="Denning D.W."/>
            <person name="Nierman W.C."/>
            <person name="Milne T."/>
            <person name="Madden K."/>
        </authorList>
    </citation>
    <scope>NUCLEOTIDE SEQUENCE [LARGE SCALE GENOMIC DNA]</scope>
    <source>
        <strain evidence="4">NIH 2624 / FGSC A1156</strain>
    </source>
</reference>
<dbReference type="AlphaFoldDB" id="Q0CCU0"/>
<dbReference type="OrthoDB" id="202415at2759"/>